<comment type="caution">
    <text evidence="3">The sequence shown here is derived from an EMBL/GenBank/DDBJ whole genome shotgun (WGS) entry which is preliminary data.</text>
</comment>
<protein>
    <submittedName>
        <fullName evidence="3">Lipoprotein</fullName>
    </submittedName>
</protein>
<dbReference type="eggNOG" id="ENOG5032YB2">
    <property type="taxonomic scope" value="Bacteria"/>
</dbReference>
<dbReference type="Pfam" id="PF13590">
    <property type="entry name" value="DUF4136"/>
    <property type="match status" value="1"/>
</dbReference>
<keyword evidence="3" id="KW-0449">Lipoprotein</keyword>
<evidence type="ECO:0000259" key="2">
    <source>
        <dbReference type="Pfam" id="PF13590"/>
    </source>
</evidence>
<dbReference type="RefSeq" id="WP_035135948.1">
    <property type="nucleotide sequence ID" value="NZ_JRLV01000023.1"/>
</dbReference>
<name>A0A0A2LS07_9FLAO</name>
<sequence length="186" mass="21168">MKTIKLLSLLFVLVLTGSCNSIKVAADYDDAVEFNTYRTYAYFQPGIDKADISDLDKKRILRAIDEEFAKKGFTKSENPDFMVNFFTKARKEVNVNQFYGGWGYGGWGWGGYYGYPWGWGGNYTTVSTSTEGTLYIDLIDAKKKDLVWQGVGTGVLTLDRDKKEERIKEFVSNILAQFPPQKDNKK</sequence>
<dbReference type="STRING" id="1406840.Q763_15875"/>
<dbReference type="Proteomes" id="UP000030129">
    <property type="component" value="Unassembled WGS sequence"/>
</dbReference>
<feature type="chain" id="PRO_5001991260" evidence="1">
    <location>
        <begin position="26"/>
        <end position="186"/>
    </location>
</feature>
<gene>
    <name evidence="3" type="ORF">Q763_15875</name>
</gene>
<dbReference type="PROSITE" id="PS51257">
    <property type="entry name" value="PROKAR_LIPOPROTEIN"/>
    <property type="match status" value="1"/>
</dbReference>
<dbReference type="EMBL" id="JRLV01000023">
    <property type="protein sequence ID" value="KGO78990.1"/>
    <property type="molecule type" value="Genomic_DNA"/>
</dbReference>
<keyword evidence="1" id="KW-0732">Signal</keyword>
<reference evidence="3 4" key="1">
    <citation type="submission" date="2013-09" db="EMBL/GenBank/DDBJ databases">
        <authorList>
            <person name="Zeng Z."/>
            <person name="Chen C."/>
        </authorList>
    </citation>
    <scope>NUCLEOTIDE SEQUENCE [LARGE SCALE GENOMIC DNA]</scope>
    <source>
        <strain evidence="3 4">F44-8</strain>
    </source>
</reference>
<keyword evidence="4" id="KW-1185">Reference proteome</keyword>
<dbReference type="InterPro" id="IPR025411">
    <property type="entry name" value="DUF4136"/>
</dbReference>
<evidence type="ECO:0000313" key="3">
    <source>
        <dbReference type="EMBL" id="KGO78990.1"/>
    </source>
</evidence>
<proteinExistence type="predicted"/>
<evidence type="ECO:0000313" key="4">
    <source>
        <dbReference type="Proteomes" id="UP000030129"/>
    </source>
</evidence>
<dbReference type="Gene3D" id="3.30.160.670">
    <property type="match status" value="1"/>
</dbReference>
<organism evidence="3 4">
    <name type="scientific">Flavobacterium beibuense F44-8</name>
    <dbReference type="NCBI Taxonomy" id="1406840"/>
    <lineage>
        <taxon>Bacteria</taxon>
        <taxon>Pseudomonadati</taxon>
        <taxon>Bacteroidota</taxon>
        <taxon>Flavobacteriia</taxon>
        <taxon>Flavobacteriales</taxon>
        <taxon>Flavobacteriaceae</taxon>
        <taxon>Flavobacterium</taxon>
    </lineage>
</organism>
<feature type="signal peptide" evidence="1">
    <location>
        <begin position="1"/>
        <end position="25"/>
    </location>
</feature>
<accession>A0A0A2LS07</accession>
<dbReference type="AlphaFoldDB" id="A0A0A2LS07"/>
<evidence type="ECO:0000256" key="1">
    <source>
        <dbReference type="SAM" id="SignalP"/>
    </source>
</evidence>
<feature type="domain" description="DUF4136" evidence="2">
    <location>
        <begin position="24"/>
        <end position="180"/>
    </location>
</feature>